<feature type="domain" description="Aminotransferase class I/classII large" evidence="8">
    <location>
        <begin position="30"/>
        <end position="372"/>
    </location>
</feature>
<evidence type="ECO:0000313" key="10">
    <source>
        <dbReference type="Proteomes" id="UP001241605"/>
    </source>
</evidence>
<dbReference type="InterPro" id="IPR015424">
    <property type="entry name" value="PyrdxlP-dep_Trfase"/>
</dbReference>
<accession>A0ABY8QFW2</accession>
<sequence length="391" mass="42251">MQNSRRGGVDPFIVMDVMEAARQAEEAGRHIIHMEVGQPGTPAPAAARDALARAMQDDALGYTVALGLPALRARIAKLYGEWYDVDLDPGRVVVTPGSSGGFILAFSALFDAGDRIALGAPGYPSYRQIMKAMDLVPVEVQTRAENRLQLVPGDLEGLDYQGVMVASPANPSGTMLGKAELAALIDCAQGQGASFLSDEIYHGIEYEQPAVTALEISDDVCVINSFSKYFSMTGWRAGWLVLPQANIRQVERLAQNLFICPPHASQVAALAAMDADEELQANMQVYRQNRALMLEGLPKAGFDRIAPPDGAFYVYADVSHLTDDSRAFAREILDQAGVAVTPGLDFDPLRGSGTLRFSYARATRDIAEGLERLRRFMAERGFAPQAGDANP</sequence>
<dbReference type="Pfam" id="PF00155">
    <property type="entry name" value="Aminotran_1_2"/>
    <property type="match status" value="1"/>
</dbReference>
<keyword evidence="5" id="KW-0663">Pyridoxal phosphate</keyword>
<evidence type="ECO:0000256" key="4">
    <source>
        <dbReference type="ARBA" id="ARBA00022679"/>
    </source>
</evidence>
<dbReference type="GO" id="GO:0008483">
    <property type="term" value="F:transaminase activity"/>
    <property type="evidence" value="ECO:0007669"/>
    <property type="project" value="UniProtKB-KW"/>
</dbReference>
<evidence type="ECO:0000259" key="8">
    <source>
        <dbReference type="Pfam" id="PF00155"/>
    </source>
</evidence>
<dbReference type="Gene3D" id="3.40.640.10">
    <property type="entry name" value="Type I PLP-dependent aspartate aminotransferase-like (Major domain)"/>
    <property type="match status" value="1"/>
</dbReference>
<dbReference type="EC" id="2.6.1.-" evidence="7"/>
<evidence type="ECO:0000256" key="2">
    <source>
        <dbReference type="ARBA" id="ARBA00007441"/>
    </source>
</evidence>
<dbReference type="Proteomes" id="UP001241605">
    <property type="component" value="Chromosome"/>
</dbReference>
<keyword evidence="10" id="KW-1185">Reference proteome</keyword>
<comment type="similarity">
    <text evidence="2 7">Belongs to the class-I pyridoxal-phosphate-dependent aminotransferase family.</text>
</comment>
<proteinExistence type="inferred from homology"/>
<comment type="cofactor">
    <cofactor evidence="1 7">
        <name>pyridoxal 5'-phosphate</name>
        <dbReference type="ChEBI" id="CHEBI:597326"/>
    </cofactor>
</comment>
<keyword evidence="4 7" id="KW-0808">Transferase</keyword>
<evidence type="ECO:0000256" key="7">
    <source>
        <dbReference type="RuleBase" id="RU000481"/>
    </source>
</evidence>
<evidence type="ECO:0000256" key="3">
    <source>
        <dbReference type="ARBA" id="ARBA00022576"/>
    </source>
</evidence>
<dbReference type="InterPro" id="IPR015421">
    <property type="entry name" value="PyrdxlP-dep_Trfase_major"/>
</dbReference>
<organism evidence="9 10">
    <name type="scientific">Tropicibacter oceani</name>
    <dbReference type="NCBI Taxonomy" id="3058420"/>
    <lineage>
        <taxon>Bacteria</taxon>
        <taxon>Pseudomonadati</taxon>
        <taxon>Pseudomonadota</taxon>
        <taxon>Alphaproteobacteria</taxon>
        <taxon>Rhodobacterales</taxon>
        <taxon>Roseobacteraceae</taxon>
        <taxon>Tropicibacter</taxon>
    </lineage>
</organism>
<name>A0ABY8QFW2_9RHOB</name>
<evidence type="ECO:0000256" key="5">
    <source>
        <dbReference type="ARBA" id="ARBA00022898"/>
    </source>
</evidence>
<dbReference type="PANTHER" id="PTHR46383">
    <property type="entry name" value="ASPARTATE AMINOTRANSFERASE"/>
    <property type="match status" value="1"/>
</dbReference>
<reference evidence="9 10" key="1">
    <citation type="submission" date="2023-05" db="EMBL/GenBank/DDBJ databases">
        <title>YMD87, complete Genome.</title>
        <authorList>
            <person name="Zhang J."/>
            <person name="Xu X."/>
        </authorList>
    </citation>
    <scope>NUCLEOTIDE SEQUENCE [LARGE SCALE GENOMIC DNA]</scope>
    <source>
        <strain evidence="9 10">YMD87</strain>
    </source>
</reference>
<dbReference type="PANTHER" id="PTHR46383:SF2">
    <property type="entry name" value="AMINOTRANSFERASE"/>
    <property type="match status" value="1"/>
</dbReference>
<dbReference type="RefSeq" id="WP_282299329.1">
    <property type="nucleotide sequence ID" value="NZ_CP124616.1"/>
</dbReference>
<evidence type="ECO:0000256" key="1">
    <source>
        <dbReference type="ARBA" id="ARBA00001933"/>
    </source>
</evidence>
<dbReference type="InterPro" id="IPR004839">
    <property type="entry name" value="Aminotransferase_I/II_large"/>
</dbReference>
<dbReference type="CDD" id="cd00609">
    <property type="entry name" value="AAT_like"/>
    <property type="match status" value="1"/>
</dbReference>
<dbReference type="EMBL" id="CP124616">
    <property type="protein sequence ID" value="WGW02697.1"/>
    <property type="molecule type" value="Genomic_DNA"/>
</dbReference>
<dbReference type="SUPFAM" id="SSF53383">
    <property type="entry name" value="PLP-dependent transferases"/>
    <property type="match status" value="1"/>
</dbReference>
<dbReference type="PROSITE" id="PS00105">
    <property type="entry name" value="AA_TRANSFER_CLASS_1"/>
    <property type="match status" value="1"/>
</dbReference>
<evidence type="ECO:0000256" key="6">
    <source>
        <dbReference type="ARBA" id="ARBA00049185"/>
    </source>
</evidence>
<evidence type="ECO:0000313" key="9">
    <source>
        <dbReference type="EMBL" id="WGW02697.1"/>
    </source>
</evidence>
<keyword evidence="3 7" id="KW-0032">Aminotransferase</keyword>
<dbReference type="InterPro" id="IPR004838">
    <property type="entry name" value="NHTrfase_class1_PyrdxlP-BS"/>
</dbReference>
<gene>
    <name evidence="9" type="ORF">QF118_12195</name>
</gene>
<dbReference type="InterPro" id="IPR050596">
    <property type="entry name" value="AspAT/PAT-like"/>
</dbReference>
<protein>
    <recommendedName>
        <fullName evidence="7">Aminotransferase</fullName>
        <ecNumber evidence="7">2.6.1.-</ecNumber>
    </recommendedName>
</protein>
<comment type="catalytic activity">
    <reaction evidence="6">
        <text>L-aspartate + 2-oxoglutarate = oxaloacetate + L-glutamate</text>
        <dbReference type="Rhea" id="RHEA:21824"/>
        <dbReference type="ChEBI" id="CHEBI:16452"/>
        <dbReference type="ChEBI" id="CHEBI:16810"/>
        <dbReference type="ChEBI" id="CHEBI:29985"/>
        <dbReference type="ChEBI" id="CHEBI:29991"/>
        <dbReference type="EC" id="2.6.1.1"/>
    </reaction>
</comment>